<protein>
    <recommendedName>
        <fullName evidence="7">NWD NACHT-NTPase N-terminal domain-containing protein</fullName>
    </recommendedName>
</protein>
<feature type="region of interest" description="Disordered" evidence="2">
    <location>
        <begin position="1"/>
        <end position="65"/>
    </location>
</feature>
<reference evidence="5" key="1">
    <citation type="journal article" date="2020" name="BMC Genomics">
        <title>Correction to: Identification and distribution of gene clusters required for synthesis of sphingolipid metabolism inhibitors in diverse species of the filamentous fungus Fusarium.</title>
        <authorList>
            <person name="Kim H.S."/>
            <person name="Lohmar J.M."/>
            <person name="Busman M."/>
            <person name="Brown D.W."/>
            <person name="Naumann T.A."/>
            <person name="Divon H.H."/>
            <person name="Lysoe E."/>
            <person name="Uhlig S."/>
            <person name="Proctor R.H."/>
        </authorList>
    </citation>
    <scope>NUCLEOTIDE SEQUENCE</scope>
    <source>
        <strain evidence="5">NRRL 20472</strain>
    </source>
</reference>
<evidence type="ECO:0000313" key="6">
    <source>
        <dbReference type="Proteomes" id="UP000622797"/>
    </source>
</evidence>
<dbReference type="InterPro" id="IPR027417">
    <property type="entry name" value="P-loop_NTPase"/>
</dbReference>
<name>A0A8H4TT75_9HYPO</name>
<evidence type="ECO:0000313" key="5">
    <source>
        <dbReference type="EMBL" id="KAF4963464.1"/>
    </source>
</evidence>
<keyword evidence="6" id="KW-1185">Reference proteome</keyword>
<dbReference type="PANTHER" id="PTHR10039">
    <property type="entry name" value="AMELOGENIN"/>
    <property type="match status" value="1"/>
</dbReference>
<gene>
    <name evidence="5" type="ORF">FSARC_8513</name>
</gene>
<dbReference type="InterPro" id="IPR001680">
    <property type="entry name" value="WD40_rpt"/>
</dbReference>
<reference evidence="5" key="2">
    <citation type="submission" date="2020-05" db="EMBL/GenBank/DDBJ databases">
        <authorList>
            <person name="Kim H.-S."/>
            <person name="Proctor R.H."/>
            <person name="Brown D.W."/>
        </authorList>
    </citation>
    <scope>NUCLEOTIDE SEQUENCE</scope>
    <source>
        <strain evidence="5">NRRL 20472</strain>
    </source>
</reference>
<dbReference type="SMART" id="SM00320">
    <property type="entry name" value="WD40"/>
    <property type="match status" value="5"/>
</dbReference>
<dbReference type="InterPro" id="IPR011047">
    <property type="entry name" value="Quinoprotein_ADH-like_sf"/>
</dbReference>
<evidence type="ECO:0000259" key="4">
    <source>
        <dbReference type="Pfam" id="PF24883"/>
    </source>
</evidence>
<feature type="domain" description="Nephrocystin 3-like N-terminal" evidence="4">
    <location>
        <begin position="360"/>
        <end position="539"/>
    </location>
</feature>
<evidence type="ECO:0000259" key="3">
    <source>
        <dbReference type="Pfam" id="PF17100"/>
    </source>
</evidence>
<keyword evidence="1" id="KW-0677">Repeat</keyword>
<dbReference type="InterPro" id="IPR015943">
    <property type="entry name" value="WD40/YVTN_repeat-like_dom_sf"/>
</dbReference>
<organism evidence="5 6">
    <name type="scientific">Fusarium sarcochroum</name>
    <dbReference type="NCBI Taxonomy" id="1208366"/>
    <lineage>
        <taxon>Eukaryota</taxon>
        <taxon>Fungi</taxon>
        <taxon>Dikarya</taxon>
        <taxon>Ascomycota</taxon>
        <taxon>Pezizomycotina</taxon>
        <taxon>Sordariomycetes</taxon>
        <taxon>Hypocreomycetidae</taxon>
        <taxon>Hypocreales</taxon>
        <taxon>Nectriaceae</taxon>
        <taxon>Fusarium</taxon>
        <taxon>Fusarium lateritium species complex</taxon>
    </lineage>
</organism>
<dbReference type="PANTHER" id="PTHR10039:SF17">
    <property type="entry name" value="FUNGAL STAND N-TERMINAL GOODBYE DOMAIN-CONTAINING PROTEIN-RELATED"/>
    <property type="match status" value="1"/>
</dbReference>
<sequence length="1695" mass="190564">MGTLKDLIRRGKQRLLGQPDGGRSEQPAAKSEQEDSDSEFSCSVYVAGSSQDLEEQHQEQGSHLAHQLQEMPTWDGIWVEAYKAVKADPEHTKLLTAYTEHLKADATKPAADREDDTSFKSIQTTAERNLENIEDARLSFNFHGRRIVVREAVLRAVQAVTLFKPLINGAIYAEPHAALAWAGIMMVIPILENAFQQDKDAANGLNNILFLLIRYQRLQDEDVPAQFKCKRSKLINVYMGIYIYQIRFVLQFSRVKRHRALRNTVSADGWKKMWSDIESTSQLIDQVVRDLVGVKIFESFDIMNDLTIKMERLEYLQQDTLDAVQVGNENDLLALLPFAGNATFDSAEILGVEAPCLSGTQQDILNEIQKWAEDPNGEAIFWVHGMAGTGKTSVALTVANALHDRRSFADACEPLNTTFLGASFFFKQGDATRNSTKTFFPTLARCLAEAFPDLRTHIVGEIEASLSIGSKAPQQQLKHLIIKPISALGTRILLPIRLIVVIDALDECLDRREAKELLAMLAALEELHQVQLRLLITSRRETHIHESFEKLPKILYRACLLNKIERHSKGDAVKDDITFYLLHMLDEIADKHGVQRDWISQGDIQRLTDKSDGLFMHAATACRFLDAEDFFDREARQERLDQIFQDEGNMETPQQKIDEIYTKVLSLPIFFRSGPQTRQRMYDRVGKLLGVIVVLFEPLCIQSVQTLLASEEKPVGDLLKLLHSILNVPPDKHLPISLVHLSFRDFILDTDRSKQLRFQINEDSMHRQMLERCLDIMSPSLHKDICGLVQPGILISDIPQGRINECIPEYLAYICRYWVEHLAKLDQTCRAEVGLKDHGVVHEFLQEKCLFWLEAMSLIRRTPETIVILGRLQALVNPLDHPELSAFVYDIKRFVLDNSPQKSLVRLQYQHIISSHSEGSNPSWVTQEPATREEWNPVLVALKIDDAAGCFTFSATGALLAYNYWTMQLWDHPTSTELMNLNTKSLLNTVSFSPNGRFIVSGAGPHPTRDNLLVVRELATGIEIDFEYDNACLRVAFSPTSDDIVISVSRKGVVQIWDVHARKQLSRWIVPDLLHLNRSRFMLLEAAFSSDGNFLVMVDDEGRVIQWDLKEGRLVKKFELPKGEMIASVSISMDGKTAAFALRRISADEPTFRSRDAPSYTLRLYNLETGRQQAEASYRHRRISSVALVPPYADQVALALPDIGIELFDINTCTVQGRFGIPKGSTSMALSPDGKTMAVDGPSGSVYILDVTSIPAAAVAETTQNTCNFAQFLSEDEKVVLTSSWVGTRLWNTADGSSRDIHLKNAVLAEVSPDARFVAVSSYANDSQLWDKNLNTRYLTNWGKVSSIAFSRQGNKIALAMERGGLRIINSLTLEMITKLDVDYVFNLELSPNGQVVGFYTTSAEGDNTVQIWIIGKKRNKKLLSMTCSDDHYSITFSSNGRWVAFYGQSVATKDGKPRLVLVELATGKKKVVYSEYEIEAFAFHPESHLNATGSRDGQIVVRETDSFSEKFSLQVAKPADSGMESYSFSGLVISSQGKLVALSYGPECIVVNVQMWDIMTGMEIGRYEIDGLPKQGVICFQDPRAQEHARFSSDERFLEWRSGLLPLPMSTHYQDKSVTEDEEDAAATCLWISGQWIMQGYERLVRLPLSYQTGAFATRGDTVVIGKHAGPTALIKFDLKRTPIAANMRPSRTN</sequence>
<dbReference type="InterPro" id="IPR056884">
    <property type="entry name" value="NPHP3-like_N"/>
</dbReference>
<dbReference type="OrthoDB" id="538223at2759"/>
<dbReference type="Gene3D" id="3.40.50.300">
    <property type="entry name" value="P-loop containing nucleotide triphosphate hydrolases"/>
    <property type="match status" value="1"/>
</dbReference>
<dbReference type="Pfam" id="PF24883">
    <property type="entry name" value="NPHP3_N"/>
    <property type="match status" value="1"/>
</dbReference>
<evidence type="ECO:0000256" key="2">
    <source>
        <dbReference type="SAM" id="MobiDB-lite"/>
    </source>
</evidence>
<proteinExistence type="predicted"/>
<dbReference type="InterPro" id="IPR031359">
    <property type="entry name" value="NACHT_N"/>
</dbReference>
<accession>A0A8H4TT75</accession>
<dbReference type="Pfam" id="PF17100">
    <property type="entry name" value="NACHT_N"/>
    <property type="match status" value="1"/>
</dbReference>
<dbReference type="SUPFAM" id="SSF50998">
    <property type="entry name" value="Quinoprotein alcohol dehydrogenase-like"/>
    <property type="match status" value="1"/>
</dbReference>
<dbReference type="Gene3D" id="2.130.10.10">
    <property type="entry name" value="YVTN repeat-like/Quinoprotein amine dehydrogenase"/>
    <property type="match status" value="3"/>
</dbReference>
<dbReference type="Proteomes" id="UP000622797">
    <property type="component" value="Unassembled WGS sequence"/>
</dbReference>
<evidence type="ECO:0008006" key="7">
    <source>
        <dbReference type="Google" id="ProtNLM"/>
    </source>
</evidence>
<evidence type="ECO:0000256" key="1">
    <source>
        <dbReference type="ARBA" id="ARBA00022737"/>
    </source>
</evidence>
<feature type="domain" description="NWD NACHT-NTPase N-terminal" evidence="3">
    <location>
        <begin position="77"/>
        <end position="285"/>
    </location>
</feature>
<dbReference type="EMBL" id="JABEXW010000471">
    <property type="protein sequence ID" value="KAF4963464.1"/>
    <property type="molecule type" value="Genomic_DNA"/>
</dbReference>
<dbReference type="SUPFAM" id="SSF52540">
    <property type="entry name" value="P-loop containing nucleoside triphosphate hydrolases"/>
    <property type="match status" value="1"/>
</dbReference>
<comment type="caution">
    <text evidence="5">The sequence shown here is derived from an EMBL/GenBank/DDBJ whole genome shotgun (WGS) entry which is preliminary data.</text>
</comment>